<evidence type="ECO:0000313" key="1">
    <source>
        <dbReference type="EMBL" id="ABU58096.1"/>
    </source>
</evidence>
<reference evidence="1 2" key="1">
    <citation type="submission" date="2007-08" db="EMBL/GenBank/DDBJ databases">
        <title>Complete sequence of Roseiflexus castenholzii DSM 13941.</title>
        <authorList>
            <consortium name="US DOE Joint Genome Institute"/>
            <person name="Copeland A."/>
            <person name="Lucas S."/>
            <person name="Lapidus A."/>
            <person name="Barry K."/>
            <person name="Glavina del Rio T."/>
            <person name="Dalin E."/>
            <person name="Tice H."/>
            <person name="Pitluck S."/>
            <person name="Thompson L.S."/>
            <person name="Brettin T."/>
            <person name="Bruce D."/>
            <person name="Detter J.C."/>
            <person name="Han C."/>
            <person name="Tapia R."/>
            <person name="Schmutz J."/>
            <person name="Larimer F."/>
            <person name="Land M."/>
            <person name="Hauser L."/>
            <person name="Kyrpides N."/>
            <person name="Mikhailova N."/>
            <person name="Bryant D.A."/>
            <person name="Hanada S."/>
            <person name="Tsukatani Y."/>
            <person name="Richardson P."/>
        </authorList>
    </citation>
    <scope>NUCLEOTIDE SEQUENCE [LARGE SCALE GENOMIC DNA]</scope>
    <source>
        <strain evidence="2">DSM 13941 / HLO8</strain>
    </source>
</reference>
<dbReference type="Gene3D" id="2.160.10.10">
    <property type="entry name" value="Hexapeptide repeat proteins"/>
    <property type="match status" value="2"/>
</dbReference>
<dbReference type="InterPro" id="IPR011004">
    <property type="entry name" value="Trimer_LpxA-like_sf"/>
</dbReference>
<gene>
    <name evidence="1" type="ordered locus">Rcas_2008</name>
</gene>
<dbReference type="RefSeq" id="WP_012120520.1">
    <property type="nucleotide sequence ID" value="NC_009767.1"/>
</dbReference>
<dbReference type="EMBL" id="CP000804">
    <property type="protein sequence ID" value="ABU58096.1"/>
    <property type="molecule type" value="Genomic_DNA"/>
</dbReference>
<evidence type="ECO:0000313" key="2">
    <source>
        <dbReference type="Proteomes" id="UP000000263"/>
    </source>
</evidence>
<keyword evidence="2" id="KW-1185">Reference proteome</keyword>
<dbReference type="InterPro" id="IPR050179">
    <property type="entry name" value="Trans_hexapeptide_repeat"/>
</dbReference>
<organism evidence="1 2">
    <name type="scientific">Roseiflexus castenholzii (strain DSM 13941 / HLO8)</name>
    <dbReference type="NCBI Taxonomy" id="383372"/>
    <lineage>
        <taxon>Bacteria</taxon>
        <taxon>Bacillati</taxon>
        <taxon>Chloroflexota</taxon>
        <taxon>Chloroflexia</taxon>
        <taxon>Chloroflexales</taxon>
        <taxon>Roseiflexineae</taxon>
        <taxon>Roseiflexaceae</taxon>
        <taxon>Roseiflexus</taxon>
    </lineage>
</organism>
<dbReference type="OrthoDB" id="9801697at2"/>
<accession>A7NKS6</accession>
<sequence length="186" mass="19529">MTFIHPTAEVSPQAHIGDGTRVWHGAQIRERARIGSGCIIGKNVYIDFDVVIGDHVKIQNNASLYHGLTIEDGVFIGPHAIFTNDRIPRAINPDGSLKGASDWVVGRTLIRRGASIGAGVIIVTGVTVGEWALCGAGAVVTCDVPAHAIVVGNPARVIGYISAGGARCATQEEAIARTVQEQQTTS</sequence>
<dbReference type="PANTHER" id="PTHR43300">
    <property type="entry name" value="ACETYLTRANSFERASE"/>
    <property type="match status" value="1"/>
</dbReference>
<keyword evidence="1" id="KW-0808">Transferase</keyword>
<dbReference type="PANTHER" id="PTHR43300:SF4">
    <property type="entry name" value="ACYL-[ACYL-CARRIER-PROTEIN]--UDP-N-ACETYLGLUCOSAMINE O-ACYLTRANSFERASE"/>
    <property type="match status" value="1"/>
</dbReference>
<dbReference type="AlphaFoldDB" id="A7NKS6"/>
<dbReference type="Proteomes" id="UP000000263">
    <property type="component" value="Chromosome"/>
</dbReference>
<dbReference type="Pfam" id="PF00132">
    <property type="entry name" value="Hexapep"/>
    <property type="match status" value="2"/>
</dbReference>
<proteinExistence type="predicted"/>
<dbReference type="InterPro" id="IPR001451">
    <property type="entry name" value="Hexapep"/>
</dbReference>
<dbReference type="STRING" id="383372.Rcas_2008"/>
<protein>
    <submittedName>
        <fullName evidence="1">Transferase hexapeptide repeat containing protein</fullName>
    </submittedName>
</protein>
<dbReference type="CDD" id="cd03358">
    <property type="entry name" value="LbH_WxcM_N_like"/>
    <property type="match status" value="1"/>
</dbReference>
<dbReference type="GO" id="GO:0016740">
    <property type="term" value="F:transferase activity"/>
    <property type="evidence" value="ECO:0007669"/>
    <property type="project" value="UniProtKB-KW"/>
</dbReference>
<dbReference type="eggNOG" id="COG0110">
    <property type="taxonomic scope" value="Bacteria"/>
</dbReference>
<dbReference type="KEGG" id="rca:Rcas_2008"/>
<name>A7NKS6_ROSCS</name>
<dbReference type="SUPFAM" id="SSF51161">
    <property type="entry name" value="Trimeric LpxA-like enzymes"/>
    <property type="match status" value="1"/>
</dbReference>
<dbReference type="HOGENOM" id="CLU_051638_9_1_0"/>